<evidence type="ECO:0000256" key="11">
    <source>
        <dbReference type="ARBA" id="ARBA00031091"/>
    </source>
</evidence>
<evidence type="ECO:0000313" key="14">
    <source>
        <dbReference type="EMBL" id="CCD24749.1"/>
    </source>
</evidence>
<dbReference type="GO" id="GO:0004129">
    <property type="term" value="F:cytochrome-c oxidase activity"/>
    <property type="evidence" value="ECO:0007669"/>
    <property type="project" value="EnsemblFungi"/>
</dbReference>
<accession>G0WAD8</accession>
<dbReference type="PANTHER" id="PTHR28264">
    <property type="entry name" value="CYTOCHROME C OXIDASE SUBUNIT 7A"/>
    <property type="match status" value="1"/>
</dbReference>
<dbReference type="OMA" id="ASYWWWG"/>
<dbReference type="eggNOG" id="ENOG502SBM8">
    <property type="taxonomic scope" value="Eukaryota"/>
</dbReference>
<dbReference type="GO" id="GO:0006123">
    <property type="term" value="P:mitochondrial electron transport, cytochrome c to oxygen"/>
    <property type="evidence" value="ECO:0007669"/>
    <property type="project" value="EnsemblFungi"/>
</dbReference>
<dbReference type="AlphaFoldDB" id="G0WAD8"/>
<dbReference type="CDD" id="cd22888">
    <property type="entry name" value="CcO_VIIa_fungal"/>
    <property type="match status" value="1"/>
</dbReference>
<dbReference type="Proteomes" id="UP000000689">
    <property type="component" value="Chromosome 4"/>
</dbReference>
<keyword evidence="5 13" id="KW-0812">Transmembrane</keyword>
<name>G0WAD8_NAUDC</name>
<evidence type="ECO:0000256" key="3">
    <source>
        <dbReference type="ARBA" id="ARBA00008862"/>
    </source>
</evidence>
<proteinExistence type="inferred from homology"/>
<evidence type="ECO:0000256" key="7">
    <source>
        <dbReference type="ARBA" id="ARBA00022989"/>
    </source>
</evidence>
<dbReference type="UniPathway" id="UPA00705"/>
<evidence type="ECO:0000256" key="10">
    <source>
        <dbReference type="ARBA" id="ARBA00023136"/>
    </source>
</evidence>
<dbReference type="KEGG" id="ndi:NDAI_0D04350"/>
<dbReference type="PIRSF" id="PIRSF000283">
    <property type="entry name" value="COX9"/>
    <property type="match status" value="1"/>
</dbReference>
<gene>
    <name evidence="14" type="primary">NDAI0D04350</name>
    <name evidence="14" type="ordered locus">NDAI_0D04350</name>
</gene>
<dbReference type="PANTHER" id="PTHR28264:SF1">
    <property type="entry name" value="CYTOCHROME C OXIDASE SUBUNIT 6C"/>
    <property type="match status" value="1"/>
</dbReference>
<protein>
    <recommendedName>
        <fullName evidence="4 12">Cytochrome c oxidase subunit 9, mitochondrial</fullName>
    </recommendedName>
    <alternativeName>
        <fullName evidence="11 12">Cytochrome c oxidase polypeptide VIIA</fullName>
    </alternativeName>
</protein>
<dbReference type="GeneID" id="11495049"/>
<evidence type="ECO:0000256" key="1">
    <source>
        <dbReference type="ARBA" id="ARBA00004434"/>
    </source>
</evidence>
<keyword evidence="7 13" id="KW-1133">Transmembrane helix</keyword>
<evidence type="ECO:0000256" key="4">
    <source>
        <dbReference type="ARBA" id="ARBA00016081"/>
    </source>
</evidence>
<dbReference type="STRING" id="1071378.G0WAD8"/>
<dbReference type="GO" id="GO:0016491">
    <property type="term" value="F:oxidoreductase activity"/>
    <property type="evidence" value="ECO:0007669"/>
    <property type="project" value="UniProtKB-KW"/>
</dbReference>
<comment type="subcellular location">
    <subcellularLocation>
        <location evidence="1">Mitochondrion inner membrane</location>
        <topology evidence="1">Single-pass membrane protein</topology>
    </subcellularLocation>
</comment>
<sequence length="60" mass="7066">MTAIAPITGTLRRRIFTDIFIGFSLGGVIASYWWWGFHKQKVNKREDYYAKLAELKNQEE</sequence>
<comment type="pathway">
    <text evidence="2 12">Energy metabolism; oxidative phosphorylation.</text>
</comment>
<dbReference type="GO" id="GO:0005743">
    <property type="term" value="C:mitochondrial inner membrane"/>
    <property type="evidence" value="ECO:0007669"/>
    <property type="project" value="UniProtKB-SubCell"/>
</dbReference>
<evidence type="ECO:0000256" key="5">
    <source>
        <dbReference type="ARBA" id="ARBA00022692"/>
    </source>
</evidence>
<dbReference type="RefSeq" id="XP_003669992.1">
    <property type="nucleotide sequence ID" value="XM_003669944.1"/>
</dbReference>
<evidence type="ECO:0000256" key="12">
    <source>
        <dbReference type="PIRNR" id="PIRNR000283"/>
    </source>
</evidence>
<comment type="function">
    <text evidence="12">Component of the cytochrome c oxidase, the last enzyme in the mitochondrial electron transport chain which drives oxidative phosphorylation.</text>
</comment>
<organism evidence="14 15">
    <name type="scientific">Naumovozyma dairenensis (strain ATCC 10597 / BCRC 20456 / CBS 421 / NBRC 0211 / NRRL Y-12639)</name>
    <name type="common">Saccharomyces dairenensis</name>
    <dbReference type="NCBI Taxonomy" id="1071378"/>
    <lineage>
        <taxon>Eukaryota</taxon>
        <taxon>Fungi</taxon>
        <taxon>Dikarya</taxon>
        <taxon>Ascomycota</taxon>
        <taxon>Saccharomycotina</taxon>
        <taxon>Saccharomycetes</taxon>
        <taxon>Saccharomycetales</taxon>
        <taxon>Saccharomycetaceae</taxon>
        <taxon>Naumovozyma</taxon>
    </lineage>
</organism>
<evidence type="ECO:0000256" key="8">
    <source>
        <dbReference type="ARBA" id="ARBA00023002"/>
    </source>
</evidence>
<keyword evidence="15" id="KW-1185">Reference proteome</keyword>
<evidence type="ECO:0000256" key="2">
    <source>
        <dbReference type="ARBA" id="ARBA00004673"/>
    </source>
</evidence>
<keyword evidence="9 12" id="KW-0496">Mitochondrion</keyword>
<keyword evidence="8 12" id="KW-0560">Oxidoreductase</keyword>
<dbReference type="HOGENOM" id="CLU_196969_0_0_1"/>
<reference evidence="14 15" key="1">
    <citation type="journal article" date="2011" name="Proc. Natl. Acad. Sci. U.S.A.">
        <title>Evolutionary erosion of yeast sex chromosomes by mating-type switching accidents.</title>
        <authorList>
            <person name="Gordon J.L."/>
            <person name="Armisen D."/>
            <person name="Proux-Wera E."/>
            <person name="Oheigeartaigh S.S."/>
            <person name="Byrne K.P."/>
            <person name="Wolfe K.H."/>
        </authorList>
    </citation>
    <scope>NUCLEOTIDE SEQUENCE [LARGE SCALE GENOMIC DNA]</scope>
    <source>
        <strain evidence="15">ATCC 10597 / BCRC 20456 / CBS 421 / NBRC 0211 / NRRL Y-12639</strain>
    </source>
</reference>
<comment type="similarity">
    <text evidence="3 12">Belongs to the fungal cytochrome c oxidase subunit 7a family.</text>
</comment>
<dbReference type="GO" id="GO:0045277">
    <property type="term" value="C:respiratory chain complex IV"/>
    <property type="evidence" value="ECO:0007669"/>
    <property type="project" value="EnsemblFungi"/>
</dbReference>
<dbReference type="EMBL" id="HE580270">
    <property type="protein sequence ID" value="CCD24749.1"/>
    <property type="molecule type" value="Genomic_DNA"/>
</dbReference>
<evidence type="ECO:0000256" key="6">
    <source>
        <dbReference type="ARBA" id="ARBA00022792"/>
    </source>
</evidence>
<evidence type="ECO:0000313" key="15">
    <source>
        <dbReference type="Proteomes" id="UP000000689"/>
    </source>
</evidence>
<dbReference type="OrthoDB" id="2317211at2759"/>
<keyword evidence="10 12" id="KW-0472">Membrane</keyword>
<evidence type="ECO:0000256" key="9">
    <source>
        <dbReference type="ARBA" id="ARBA00023128"/>
    </source>
</evidence>
<evidence type="ECO:0000256" key="13">
    <source>
        <dbReference type="SAM" id="Phobius"/>
    </source>
</evidence>
<keyword evidence="6 12" id="KW-0999">Mitochondrion inner membrane</keyword>
<dbReference type="InterPro" id="IPR014368">
    <property type="entry name" value="Cyt_c_oxidase_su7a_fun"/>
</dbReference>
<feature type="transmembrane region" description="Helical" evidence="13">
    <location>
        <begin position="15"/>
        <end position="35"/>
    </location>
</feature>